<keyword evidence="5 6" id="KW-0472">Membrane</keyword>
<dbReference type="EMBL" id="CZBO01000007">
    <property type="protein sequence ID" value="CUQ29264.1"/>
    <property type="molecule type" value="Genomic_DNA"/>
</dbReference>
<feature type="transmembrane region" description="Helical" evidence="6">
    <location>
        <begin position="80"/>
        <end position="101"/>
    </location>
</feature>
<feature type="transmembrane region" description="Helical" evidence="6">
    <location>
        <begin position="44"/>
        <end position="68"/>
    </location>
</feature>
<reference evidence="8 9" key="1">
    <citation type="submission" date="2015-09" db="EMBL/GenBank/DDBJ databases">
        <authorList>
            <consortium name="Pathogen Informatics"/>
        </authorList>
    </citation>
    <scope>NUCLEOTIDE SEQUENCE [LARGE SCALE GENOMIC DNA]</scope>
    <source>
        <strain evidence="8 9">2789STDY5834956</strain>
    </source>
</reference>
<dbReference type="Proteomes" id="UP000095563">
    <property type="component" value="Unassembled WGS sequence"/>
</dbReference>
<comment type="subcellular location">
    <subcellularLocation>
        <location evidence="1">Membrane</location>
        <topology evidence="1">Multi-pass membrane protein</topology>
    </subcellularLocation>
</comment>
<protein>
    <submittedName>
        <fullName evidence="8">GtrA family protein</fullName>
    </submittedName>
</protein>
<evidence type="ECO:0000256" key="5">
    <source>
        <dbReference type="ARBA" id="ARBA00023136"/>
    </source>
</evidence>
<evidence type="ECO:0000256" key="4">
    <source>
        <dbReference type="ARBA" id="ARBA00022989"/>
    </source>
</evidence>
<accession>A0A174V3G3</accession>
<dbReference type="InterPro" id="IPR051401">
    <property type="entry name" value="GtrA_CellWall_Glycosyl"/>
</dbReference>
<feature type="transmembrane region" description="Helical" evidence="6">
    <location>
        <begin position="107"/>
        <end position="129"/>
    </location>
</feature>
<dbReference type="Pfam" id="PF04138">
    <property type="entry name" value="GtrA_DPMS_TM"/>
    <property type="match status" value="1"/>
</dbReference>
<keyword evidence="3 6" id="KW-0812">Transmembrane</keyword>
<dbReference type="InterPro" id="IPR007267">
    <property type="entry name" value="GtrA_DPMS_TM"/>
</dbReference>
<evidence type="ECO:0000313" key="9">
    <source>
        <dbReference type="Proteomes" id="UP000095563"/>
    </source>
</evidence>
<dbReference type="PANTHER" id="PTHR38459:SF1">
    <property type="entry name" value="PROPHAGE BACTOPRENOL-LINKED GLUCOSE TRANSLOCASE HOMOLOG"/>
    <property type="match status" value="1"/>
</dbReference>
<dbReference type="GO" id="GO:0000271">
    <property type="term" value="P:polysaccharide biosynthetic process"/>
    <property type="evidence" value="ECO:0007669"/>
    <property type="project" value="InterPro"/>
</dbReference>
<sequence>MKALIDKILKIFLSKEFILFVIIGVINTFNGVIFSMIYSKFLDANLAFVVGYISGLFISYILNSYVTFKERLEFSKFIKFAISYIPNFIIQNIVVLVVFNIMGLNKLIAYILAAIIGVPVTFILMKFFAFKEKDKNKIN</sequence>
<comment type="similarity">
    <text evidence="2">Belongs to the GtrA family.</text>
</comment>
<evidence type="ECO:0000256" key="6">
    <source>
        <dbReference type="SAM" id="Phobius"/>
    </source>
</evidence>
<feature type="transmembrane region" description="Helical" evidence="6">
    <location>
        <begin position="17"/>
        <end position="38"/>
    </location>
</feature>
<dbReference type="RefSeq" id="WP_055208643.1">
    <property type="nucleotide sequence ID" value="NZ_CZBO01000007.1"/>
</dbReference>
<evidence type="ECO:0000256" key="2">
    <source>
        <dbReference type="ARBA" id="ARBA00009399"/>
    </source>
</evidence>
<evidence type="ECO:0000256" key="3">
    <source>
        <dbReference type="ARBA" id="ARBA00022692"/>
    </source>
</evidence>
<dbReference type="PANTHER" id="PTHR38459">
    <property type="entry name" value="PROPHAGE BACTOPRENOL-LINKED GLUCOSE TRANSLOCASE HOMOLOG"/>
    <property type="match status" value="1"/>
</dbReference>
<keyword evidence="4 6" id="KW-1133">Transmembrane helix</keyword>
<gene>
    <name evidence="8" type="ORF">ERS852568_02684</name>
</gene>
<evidence type="ECO:0000313" key="8">
    <source>
        <dbReference type="EMBL" id="CUQ29264.1"/>
    </source>
</evidence>
<feature type="domain" description="GtrA/DPMS transmembrane" evidence="7">
    <location>
        <begin position="20"/>
        <end position="130"/>
    </location>
</feature>
<evidence type="ECO:0000256" key="1">
    <source>
        <dbReference type="ARBA" id="ARBA00004141"/>
    </source>
</evidence>
<evidence type="ECO:0000259" key="7">
    <source>
        <dbReference type="Pfam" id="PF04138"/>
    </source>
</evidence>
<name>A0A174V3G3_9CLOT</name>
<organism evidence="8 9">
    <name type="scientific">Clostridium baratii</name>
    <dbReference type="NCBI Taxonomy" id="1561"/>
    <lineage>
        <taxon>Bacteria</taxon>
        <taxon>Bacillati</taxon>
        <taxon>Bacillota</taxon>
        <taxon>Clostridia</taxon>
        <taxon>Eubacteriales</taxon>
        <taxon>Clostridiaceae</taxon>
        <taxon>Clostridium</taxon>
    </lineage>
</organism>
<proteinExistence type="inferred from homology"/>
<dbReference type="GO" id="GO:0005886">
    <property type="term" value="C:plasma membrane"/>
    <property type="evidence" value="ECO:0007669"/>
    <property type="project" value="TreeGrafter"/>
</dbReference>
<dbReference type="AlphaFoldDB" id="A0A174V3G3"/>